<evidence type="ECO:0000313" key="4">
    <source>
        <dbReference type="EMBL" id="KAH7115309.1"/>
    </source>
</evidence>
<dbReference type="PANTHER" id="PTHR35395:SF1">
    <property type="entry name" value="DUF6536 DOMAIN-CONTAINING PROTEIN"/>
    <property type="match status" value="1"/>
</dbReference>
<feature type="transmembrane region" description="Helical" evidence="2">
    <location>
        <begin position="164"/>
        <end position="185"/>
    </location>
</feature>
<keyword evidence="2" id="KW-0812">Transmembrane</keyword>
<evidence type="ECO:0000256" key="2">
    <source>
        <dbReference type="SAM" id="Phobius"/>
    </source>
</evidence>
<dbReference type="AlphaFoldDB" id="A0A9P9ID24"/>
<feature type="transmembrane region" description="Helical" evidence="2">
    <location>
        <begin position="550"/>
        <end position="572"/>
    </location>
</feature>
<feature type="transmembrane region" description="Helical" evidence="2">
    <location>
        <begin position="424"/>
        <end position="445"/>
    </location>
</feature>
<dbReference type="Proteomes" id="UP000700596">
    <property type="component" value="Unassembled WGS sequence"/>
</dbReference>
<accession>A0A9P9ID24</accession>
<feature type="transmembrane region" description="Helical" evidence="2">
    <location>
        <begin position="494"/>
        <end position="513"/>
    </location>
</feature>
<feature type="region of interest" description="Disordered" evidence="1">
    <location>
        <begin position="1"/>
        <end position="26"/>
    </location>
</feature>
<feature type="transmembrane region" description="Helical" evidence="2">
    <location>
        <begin position="67"/>
        <end position="90"/>
    </location>
</feature>
<keyword evidence="2" id="KW-1133">Transmembrane helix</keyword>
<feature type="compositionally biased region" description="Basic and acidic residues" evidence="1">
    <location>
        <begin position="8"/>
        <end position="17"/>
    </location>
</feature>
<dbReference type="Pfam" id="PF20163">
    <property type="entry name" value="DUF6536"/>
    <property type="match status" value="1"/>
</dbReference>
<dbReference type="OrthoDB" id="5429634at2759"/>
<dbReference type="EMBL" id="JAGMWT010000016">
    <property type="protein sequence ID" value="KAH7115309.1"/>
    <property type="molecule type" value="Genomic_DNA"/>
</dbReference>
<gene>
    <name evidence="4" type="ORF">B0J11DRAFT_496386</name>
</gene>
<keyword evidence="5" id="KW-1185">Reference proteome</keyword>
<reference evidence="4" key="1">
    <citation type="journal article" date="2021" name="Nat. Commun.">
        <title>Genetic determinants of endophytism in the Arabidopsis root mycobiome.</title>
        <authorList>
            <person name="Mesny F."/>
            <person name="Miyauchi S."/>
            <person name="Thiergart T."/>
            <person name="Pickel B."/>
            <person name="Atanasova L."/>
            <person name="Karlsson M."/>
            <person name="Huettel B."/>
            <person name="Barry K.W."/>
            <person name="Haridas S."/>
            <person name="Chen C."/>
            <person name="Bauer D."/>
            <person name="Andreopoulos W."/>
            <person name="Pangilinan J."/>
            <person name="LaButti K."/>
            <person name="Riley R."/>
            <person name="Lipzen A."/>
            <person name="Clum A."/>
            <person name="Drula E."/>
            <person name="Henrissat B."/>
            <person name="Kohler A."/>
            <person name="Grigoriev I.V."/>
            <person name="Martin F.M."/>
            <person name="Hacquard S."/>
        </authorList>
    </citation>
    <scope>NUCLEOTIDE SEQUENCE</scope>
    <source>
        <strain evidence="4">MPI-CAGE-CH-0243</strain>
    </source>
</reference>
<dbReference type="PANTHER" id="PTHR35395">
    <property type="entry name" value="DUF6536 DOMAIN-CONTAINING PROTEIN"/>
    <property type="match status" value="1"/>
</dbReference>
<evidence type="ECO:0000259" key="3">
    <source>
        <dbReference type="Pfam" id="PF20163"/>
    </source>
</evidence>
<sequence>MHLPWIREPSRSTDIRHFPPSPDEPLQTTSKIFTRLKNSAEISETENQNKPVTRGQDLRYRGWRRGAFYWACAAIAVFCINFAFTLWATIYSKGREEMTIYEDCSRASKWNSGIHLVINLLSTVLLSASNYCMQCLSAPTRKEVDGAHAKGVWLDIGISSIRNLLCRVMVWIMLGLTSVPLHLFYNSMVYSSIATNDYIGFKFKVVGDLELLENSECINRYFTSIQTSRRNLLLVTSESRRDTGRNSLYEVYNATDIITSIYFLASDIKISDAATSAFDWVCDPIKGVRIPDGTICIESKSQILDNAEIWTVNGYKVQYCLSERAPFKCKLHILLPIGWLVAALNFAKVLLILYTIFTIEQDPLMTMGDAVASFINIKDPTTTTTSIMTVWGIKKNRGFSSTGPIFWKGKEDLWMASARRARPISTFVMLSGALLVMLFLLDWGITAIEYNGANASFHDLVDMGFGRTDPRTIINGMFVNKTMINIILANLPQVVLSLIYLCYNGLFTCMLLGHEWSRFPYQRKGLRVSHARSGAQRSTYFLQLPYRFSLPLMCLSAFLHWAVSQAIFLVAIDIYGDMANGADTEPDQSRYSWTSCGYSPMAIICCMIVVGLMLISVFIFGSLKYKRGMPLVGSCSAAMSGACHAEEFDGVDGNHSAKSKLQWGVVGVNAQGVGRCAFSSKEVTFPEEGKLYA</sequence>
<feature type="domain" description="DUF6536" evidence="3">
    <location>
        <begin position="63"/>
        <end position="198"/>
    </location>
</feature>
<proteinExistence type="predicted"/>
<feature type="transmembrane region" description="Helical" evidence="2">
    <location>
        <begin position="333"/>
        <end position="357"/>
    </location>
</feature>
<dbReference type="InterPro" id="IPR046623">
    <property type="entry name" value="DUF6536"/>
</dbReference>
<evidence type="ECO:0000256" key="1">
    <source>
        <dbReference type="SAM" id="MobiDB-lite"/>
    </source>
</evidence>
<organism evidence="4 5">
    <name type="scientific">Dendryphion nanum</name>
    <dbReference type="NCBI Taxonomy" id="256645"/>
    <lineage>
        <taxon>Eukaryota</taxon>
        <taxon>Fungi</taxon>
        <taxon>Dikarya</taxon>
        <taxon>Ascomycota</taxon>
        <taxon>Pezizomycotina</taxon>
        <taxon>Dothideomycetes</taxon>
        <taxon>Pleosporomycetidae</taxon>
        <taxon>Pleosporales</taxon>
        <taxon>Torulaceae</taxon>
        <taxon>Dendryphion</taxon>
    </lineage>
</organism>
<evidence type="ECO:0000313" key="5">
    <source>
        <dbReference type="Proteomes" id="UP000700596"/>
    </source>
</evidence>
<comment type="caution">
    <text evidence="4">The sequence shown here is derived from an EMBL/GenBank/DDBJ whole genome shotgun (WGS) entry which is preliminary data.</text>
</comment>
<keyword evidence="2" id="KW-0472">Membrane</keyword>
<feature type="transmembrane region" description="Helical" evidence="2">
    <location>
        <begin position="598"/>
        <end position="620"/>
    </location>
</feature>
<name>A0A9P9ID24_9PLEO</name>
<protein>
    <recommendedName>
        <fullName evidence="3">DUF6536 domain-containing protein</fullName>
    </recommendedName>
</protein>
<feature type="transmembrane region" description="Helical" evidence="2">
    <location>
        <begin position="110"/>
        <end position="132"/>
    </location>
</feature>